<dbReference type="AlphaFoldDB" id="A0A3S0WNN4"/>
<organism evidence="2 3">
    <name type="scientific">Azospirillum doebereinerae</name>
    <dbReference type="NCBI Taxonomy" id="92933"/>
    <lineage>
        <taxon>Bacteria</taxon>
        <taxon>Pseudomonadati</taxon>
        <taxon>Pseudomonadota</taxon>
        <taxon>Alphaproteobacteria</taxon>
        <taxon>Rhodospirillales</taxon>
        <taxon>Azospirillaceae</taxon>
        <taxon>Azospirillum</taxon>
    </lineage>
</organism>
<sequence>MATLGPKRLNAGAALVAVAVLLVHALAMGWHVPPQLRALAALDGSVCHGATTPGSESPDHPSSPSDHLAHCPLCLSADGGTLFGPAAGPSVTPPGRFVRIAFAPGEAMVPAGGAHDAFLARGPPAAV</sequence>
<protein>
    <recommendedName>
        <fullName evidence="4">DUF2946 domain-containing protein</fullName>
    </recommendedName>
</protein>
<name>A0A3S0WNN4_9PROT</name>
<feature type="region of interest" description="Disordered" evidence="1">
    <location>
        <begin position="49"/>
        <end position="68"/>
    </location>
</feature>
<evidence type="ECO:0008006" key="4">
    <source>
        <dbReference type="Google" id="ProtNLM"/>
    </source>
</evidence>
<keyword evidence="3" id="KW-1185">Reference proteome</keyword>
<gene>
    <name evidence="2" type="ORF">EJ913_08005</name>
</gene>
<accession>A0A3S0WNN4</accession>
<evidence type="ECO:0000313" key="3">
    <source>
        <dbReference type="Proteomes" id="UP000280346"/>
    </source>
</evidence>
<dbReference type="OrthoDB" id="7308137at2"/>
<proteinExistence type="predicted"/>
<comment type="caution">
    <text evidence="2">The sequence shown here is derived from an EMBL/GenBank/DDBJ whole genome shotgun (WGS) entry which is preliminary data.</text>
</comment>
<reference evidence="2 3" key="1">
    <citation type="submission" date="2018-12" db="EMBL/GenBank/DDBJ databases">
        <authorList>
            <person name="Yang Y."/>
        </authorList>
    </citation>
    <scope>NUCLEOTIDE SEQUENCE [LARGE SCALE GENOMIC DNA]</scope>
    <source>
        <strain evidence="2 3">GSF71</strain>
    </source>
</reference>
<evidence type="ECO:0000256" key="1">
    <source>
        <dbReference type="SAM" id="MobiDB-lite"/>
    </source>
</evidence>
<dbReference type="RefSeq" id="WP_126996528.1">
    <property type="nucleotide sequence ID" value="NZ_JBNPXW010000007.1"/>
</dbReference>
<dbReference type="Proteomes" id="UP000280346">
    <property type="component" value="Unassembled WGS sequence"/>
</dbReference>
<dbReference type="EMBL" id="RZIJ01000004">
    <property type="protein sequence ID" value="RUQ74279.1"/>
    <property type="molecule type" value="Genomic_DNA"/>
</dbReference>
<evidence type="ECO:0000313" key="2">
    <source>
        <dbReference type="EMBL" id="RUQ74279.1"/>
    </source>
</evidence>